<organism evidence="4 5">
    <name type="scientific">Niveispirillum lacus</name>
    <dbReference type="NCBI Taxonomy" id="1981099"/>
    <lineage>
        <taxon>Bacteria</taxon>
        <taxon>Pseudomonadati</taxon>
        <taxon>Pseudomonadota</taxon>
        <taxon>Alphaproteobacteria</taxon>
        <taxon>Rhodospirillales</taxon>
        <taxon>Azospirillaceae</taxon>
        <taxon>Niveispirillum</taxon>
    </lineage>
</organism>
<proteinExistence type="predicted"/>
<dbReference type="EMBL" id="NOXU01000031">
    <property type="protein sequence ID" value="OYQ32942.1"/>
    <property type="molecule type" value="Genomic_DNA"/>
</dbReference>
<evidence type="ECO:0008006" key="6">
    <source>
        <dbReference type="Google" id="ProtNLM"/>
    </source>
</evidence>
<feature type="region of interest" description="Disordered" evidence="3">
    <location>
        <begin position="122"/>
        <end position="151"/>
    </location>
</feature>
<protein>
    <recommendedName>
        <fullName evidence="6">Calcium-binding protein</fullName>
    </recommendedName>
</protein>
<dbReference type="PANTHER" id="PTHR38340:SF1">
    <property type="entry name" value="S-LAYER PROTEIN"/>
    <property type="match status" value="1"/>
</dbReference>
<dbReference type="AlphaFoldDB" id="A0A255YUR5"/>
<comment type="subcellular location">
    <subcellularLocation>
        <location evidence="1">Secreted</location>
    </subcellularLocation>
</comment>
<sequence length="413" mass="42259">MSGDLLLEGSDLRRLVNRASGLEAAELAGGGYNNIVVLAALTLVVDFFLNTERAEASPDTGSELPLAFAVDATLSAPQDLPPPDSQAADRPGNSERAQGQWSVLPVLGESLILTAADGHFGQSPGALRPSQAAASPAPARPEPAAPYGAALPPLELSGSIGNDTVRGGAGNDTLHGGDGNDLLLGGDGDDLLIGGSGDDTLVGGDGRDTLDGATGNDTLLLDAADIAYGGPGSDRFVVTDSLLSQWVSLTQAGTKVAFSDHVKDFSFADGDQLSFRLNLWQVTVDLIQTSRPVSPPNSGTKISDPDQPGDELETGRGNGTGEGDVGITSGWDETGISSLLPPGPSQKPDIVIPPVTEVQLDTDNDGEIDIIISVRPITSDSDELSLDGDDAPSPVMGFDVLGLAGRLPADDWG</sequence>
<feature type="region of interest" description="Disordered" evidence="3">
    <location>
        <begin position="75"/>
        <end position="98"/>
    </location>
</feature>
<comment type="caution">
    <text evidence="4">The sequence shown here is derived from an EMBL/GenBank/DDBJ whole genome shotgun (WGS) entry which is preliminary data.</text>
</comment>
<keyword evidence="5" id="KW-1185">Reference proteome</keyword>
<dbReference type="InterPro" id="IPR011049">
    <property type="entry name" value="Serralysin-like_metalloprot_C"/>
</dbReference>
<dbReference type="OrthoDB" id="8477666at2"/>
<name>A0A255YUR5_9PROT</name>
<evidence type="ECO:0000313" key="5">
    <source>
        <dbReference type="Proteomes" id="UP000216998"/>
    </source>
</evidence>
<evidence type="ECO:0000256" key="3">
    <source>
        <dbReference type="SAM" id="MobiDB-lite"/>
    </source>
</evidence>
<feature type="compositionally biased region" description="Polar residues" evidence="3">
    <location>
        <begin position="290"/>
        <end position="301"/>
    </location>
</feature>
<evidence type="ECO:0000256" key="2">
    <source>
        <dbReference type="ARBA" id="ARBA00022525"/>
    </source>
</evidence>
<dbReference type="Gene3D" id="2.150.10.10">
    <property type="entry name" value="Serralysin-like metalloprotease, C-terminal"/>
    <property type="match status" value="1"/>
</dbReference>
<dbReference type="SUPFAM" id="SSF51120">
    <property type="entry name" value="beta-Roll"/>
    <property type="match status" value="1"/>
</dbReference>
<reference evidence="4 5" key="1">
    <citation type="submission" date="2017-07" db="EMBL/GenBank/DDBJ databases">
        <title>Niveispirillum cyanobacteriorum sp. nov., isolated from cyanobacterial aggregates in a eutrophic lake.</title>
        <authorList>
            <person name="Cai H."/>
        </authorList>
    </citation>
    <scope>NUCLEOTIDE SEQUENCE [LARGE SCALE GENOMIC DNA]</scope>
    <source>
        <strain evidence="5">TH1-14</strain>
    </source>
</reference>
<dbReference type="GO" id="GO:0005576">
    <property type="term" value="C:extracellular region"/>
    <property type="evidence" value="ECO:0007669"/>
    <property type="project" value="UniProtKB-SubCell"/>
</dbReference>
<accession>A0A255YUR5</accession>
<dbReference type="PROSITE" id="PS00330">
    <property type="entry name" value="HEMOLYSIN_CALCIUM"/>
    <property type="match status" value="3"/>
</dbReference>
<dbReference type="Pfam" id="PF00353">
    <property type="entry name" value="HemolysinCabind"/>
    <property type="match status" value="1"/>
</dbReference>
<dbReference type="Proteomes" id="UP000216998">
    <property type="component" value="Unassembled WGS sequence"/>
</dbReference>
<dbReference type="InterPro" id="IPR018511">
    <property type="entry name" value="Hemolysin-typ_Ca-bd_CS"/>
</dbReference>
<dbReference type="GO" id="GO:0005509">
    <property type="term" value="F:calcium ion binding"/>
    <property type="evidence" value="ECO:0007669"/>
    <property type="project" value="InterPro"/>
</dbReference>
<evidence type="ECO:0000256" key="1">
    <source>
        <dbReference type="ARBA" id="ARBA00004613"/>
    </source>
</evidence>
<dbReference type="InterPro" id="IPR050557">
    <property type="entry name" value="RTX_toxin/Mannuronan_C5-epim"/>
</dbReference>
<dbReference type="PRINTS" id="PR00313">
    <property type="entry name" value="CABNDNGRPT"/>
</dbReference>
<dbReference type="InterPro" id="IPR001343">
    <property type="entry name" value="Hemolysn_Ca-bd"/>
</dbReference>
<dbReference type="PANTHER" id="PTHR38340">
    <property type="entry name" value="S-LAYER PROTEIN"/>
    <property type="match status" value="1"/>
</dbReference>
<feature type="region of interest" description="Disordered" evidence="3">
    <location>
        <begin position="290"/>
        <end position="351"/>
    </location>
</feature>
<evidence type="ECO:0000313" key="4">
    <source>
        <dbReference type="EMBL" id="OYQ32942.1"/>
    </source>
</evidence>
<gene>
    <name evidence="4" type="ORF">CHU95_17990</name>
</gene>
<keyword evidence="2" id="KW-0964">Secreted</keyword>
<feature type="compositionally biased region" description="Low complexity" evidence="3">
    <location>
        <begin position="126"/>
        <end position="137"/>
    </location>
</feature>